<dbReference type="OrthoDB" id="2123952at2759"/>
<feature type="region of interest" description="Disordered" evidence="3">
    <location>
        <begin position="1"/>
        <end position="25"/>
    </location>
</feature>
<keyword evidence="1" id="KW-0479">Metal-binding</keyword>
<dbReference type="GO" id="GO:0000981">
    <property type="term" value="F:DNA-binding transcription factor activity, RNA polymerase II-specific"/>
    <property type="evidence" value="ECO:0007669"/>
    <property type="project" value="InterPro"/>
</dbReference>
<evidence type="ECO:0000256" key="1">
    <source>
        <dbReference type="ARBA" id="ARBA00022723"/>
    </source>
</evidence>
<keyword evidence="2" id="KW-0539">Nucleus</keyword>
<evidence type="ECO:0000259" key="4">
    <source>
        <dbReference type="PROSITE" id="PS50048"/>
    </source>
</evidence>
<dbReference type="InterPro" id="IPR036864">
    <property type="entry name" value="Zn2-C6_fun-type_DNA-bd_sf"/>
</dbReference>
<dbReference type="Proteomes" id="UP000799439">
    <property type="component" value="Unassembled WGS sequence"/>
</dbReference>
<dbReference type="InterPro" id="IPR001138">
    <property type="entry name" value="Zn2Cys6_DnaBD"/>
</dbReference>
<dbReference type="SMART" id="SM00066">
    <property type="entry name" value="GAL4"/>
    <property type="match status" value="1"/>
</dbReference>
<dbReference type="Pfam" id="PF00172">
    <property type="entry name" value="Zn_clus"/>
    <property type="match status" value="1"/>
</dbReference>
<feature type="compositionally biased region" description="Basic and acidic residues" evidence="3">
    <location>
        <begin position="690"/>
        <end position="705"/>
    </location>
</feature>
<evidence type="ECO:0000313" key="5">
    <source>
        <dbReference type="EMBL" id="KAF2151029.1"/>
    </source>
</evidence>
<name>A0A9P4IY38_9PEZI</name>
<evidence type="ECO:0000313" key="6">
    <source>
        <dbReference type="Proteomes" id="UP000799439"/>
    </source>
</evidence>
<dbReference type="SUPFAM" id="SSF57701">
    <property type="entry name" value="Zn2/Cys6 DNA-binding domain"/>
    <property type="match status" value="1"/>
</dbReference>
<proteinExistence type="predicted"/>
<organism evidence="5 6">
    <name type="scientific">Myriangium duriaei CBS 260.36</name>
    <dbReference type="NCBI Taxonomy" id="1168546"/>
    <lineage>
        <taxon>Eukaryota</taxon>
        <taxon>Fungi</taxon>
        <taxon>Dikarya</taxon>
        <taxon>Ascomycota</taxon>
        <taxon>Pezizomycotina</taxon>
        <taxon>Dothideomycetes</taxon>
        <taxon>Dothideomycetidae</taxon>
        <taxon>Myriangiales</taxon>
        <taxon>Myriangiaceae</taxon>
        <taxon>Myriangium</taxon>
    </lineage>
</organism>
<dbReference type="GO" id="GO:0006351">
    <property type="term" value="P:DNA-templated transcription"/>
    <property type="evidence" value="ECO:0007669"/>
    <property type="project" value="InterPro"/>
</dbReference>
<dbReference type="PROSITE" id="PS00463">
    <property type="entry name" value="ZN2_CY6_FUNGAL_1"/>
    <property type="match status" value="1"/>
</dbReference>
<feature type="compositionally biased region" description="Polar residues" evidence="3">
    <location>
        <begin position="771"/>
        <end position="793"/>
    </location>
</feature>
<gene>
    <name evidence="5" type="ORF">K461DRAFT_286973</name>
</gene>
<reference evidence="5" key="1">
    <citation type="journal article" date="2020" name="Stud. Mycol.">
        <title>101 Dothideomycetes genomes: a test case for predicting lifestyles and emergence of pathogens.</title>
        <authorList>
            <person name="Haridas S."/>
            <person name="Albert R."/>
            <person name="Binder M."/>
            <person name="Bloem J."/>
            <person name="Labutti K."/>
            <person name="Salamov A."/>
            <person name="Andreopoulos B."/>
            <person name="Baker S."/>
            <person name="Barry K."/>
            <person name="Bills G."/>
            <person name="Bluhm B."/>
            <person name="Cannon C."/>
            <person name="Castanera R."/>
            <person name="Culley D."/>
            <person name="Daum C."/>
            <person name="Ezra D."/>
            <person name="Gonzalez J."/>
            <person name="Henrissat B."/>
            <person name="Kuo A."/>
            <person name="Liang C."/>
            <person name="Lipzen A."/>
            <person name="Lutzoni F."/>
            <person name="Magnuson J."/>
            <person name="Mondo S."/>
            <person name="Nolan M."/>
            <person name="Ohm R."/>
            <person name="Pangilinan J."/>
            <person name="Park H.-J."/>
            <person name="Ramirez L."/>
            <person name="Alfaro M."/>
            <person name="Sun H."/>
            <person name="Tritt A."/>
            <person name="Yoshinaga Y."/>
            <person name="Zwiers L.-H."/>
            <person name="Turgeon B."/>
            <person name="Goodwin S."/>
            <person name="Spatafora J."/>
            <person name="Crous P."/>
            <person name="Grigoriev I."/>
        </authorList>
    </citation>
    <scope>NUCLEOTIDE SEQUENCE</scope>
    <source>
        <strain evidence="5">CBS 260.36</strain>
    </source>
</reference>
<dbReference type="Gene3D" id="4.10.240.10">
    <property type="entry name" value="Zn(2)-C6 fungal-type DNA-binding domain"/>
    <property type="match status" value="1"/>
</dbReference>
<feature type="compositionally biased region" description="Low complexity" evidence="3">
    <location>
        <begin position="1"/>
        <end position="11"/>
    </location>
</feature>
<dbReference type="PROSITE" id="PS50048">
    <property type="entry name" value="ZN2_CY6_FUNGAL_2"/>
    <property type="match status" value="1"/>
</dbReference>
<dbReference type="Pfam" id="PF04082">
    <property type="entry name" value="Fungal_trans"/>
    <property type="match status" value="1"/>
</dbReference>
<dbReference type="CDD" id="cd12148">
    <property type="entry name" value="fungal_TF_MHR"/>
    <property type="match status" value="1"/>
</dbReference>
<feature type="compositionally biased region" description="Polar residues" evidence="3">
    <location>
        <begin position="157"/>
        <end position="176"/>
    </location>
</feature>
<comment type="caution">
    <text evidence="5">The sequence shown here is derived from an EMBL/GenBank/DDBJ whole genome shotgun (WGS) entry which is preliminary data.</text>
</comment>
<evidence type="ECO:0000256" key="2">
    <source>
        <dbReference type="ARBA" id="ARBA00023242"/>
    </source>
</evidence>
<evidence type="ECO:0000256" key="3">
    <source>
        <dbReference type="SAM" id="MobiDB-lite"/>
    </source>
</evidence>
<sequence length="916" mass="102371">MPEDYGYGYDDQGWDDRGGDIDQNDPKRRRIARACDMCRKKKIKCDGKMPKCSHCENYKTECIFTQVEKKRQPPKGAKYIEGLENRLGRMESLLRMSGLLAEDDGGKTDLGTLEKRLADKVAARSGSISDPSSPPNQPQKSQGSASGKGTPRMAAISSPQSFDATSPRSADQPQAQTKEEVDTLADQMCSLVTDTHGESRYIGSSSGFSIFSPKGIEWIREKTGENNIQEMLQNAAANDQAWYTWKPEVFGDIFARRTFQPLPPKDVTLSLLEDFFDNFNVMFPLFHRPTFMHLVEKHYSLEPYQGSGWWACLNVSLAIAHRMRVMSNVVPQEEDQLAWMYLKNAMAVQSELTLRNNDLLSVQALLGMTLFMQGTPNPQPSFAYLAAAIRLSHSIGLHKRGSDFKLNAVEDEQRKRVFWIAYMLDKDMCLRSGRPPCQDDDDMNVELPSEDPPDNIGNVPASTESGKFNLFRLMAEFALIQSKVYKQLYCVKASKQSDGELLNTIGQLDHELETWKESIPIEYRPENEIKAQHAPLVLHVVCLHFAYYNCLTTIHRMSVHHGYWTSRLSDFAIAGLNARPLNPRVFMSAALCVNAARTTISLVRYIPQGDHACVWLVLYFPISALVTLFANILQNPQDIRARSDIRLMGSVVEFLSMLSADESHSNVRRTLNICVEFERISKLALEKAEREMRGRGKRAHKDDNAPAKSIVEQQIEAQAPYRNPVRTPSTRAASIAESNIVPGGQNTPSPVANPDHGRAQSLAAPPPQQARSMSQSSIPNIRSQQTTPSQATFGNMARPMSPSAWGSEMMPPTNGFYPLSTPTDFIAQQAGQHSMAGDMSQFSDADISHMTNGNTFHQPFVPQDLWQMPMTLEWDWSDAGMVGPNMNIGMGSASIYGFDPMGMDGMGQQQMGQHPR</sequence>
<feature type="domain" description="Zn(2)-C6 fungal-type" evidence="4">
    <location>
        <begin position="34"/>
        <end position="64"/>
    </location>
</feature>
<dbReference type="InterPro" id="IPR007219">
    <property type="entry name" value="XnlR_reg_dom"/>
</dbReference>
<feature type="region of interest" description="Disordered" evidence="3">
    <location>
        <begin position="121"/>
        <end position="182"/>
    </location>
</feature>
<keyword evidence="6" id="KW-1185">Reference proteome</keyword>
<dbReference type="AlphaFoldDB" id="A0A9P4IY38"/>
<accession>A0A9P4IY38</accession>
<dbReference type="InterPro" id="IPR050987">
    <property type="entry name" value="AtrR-like"/>
</dbReference>
<protein>
    <recommendedName>
        <fullName evidence="4">Zn(2)-C6 fungal-type domain-containing protein</fullName>
    </recommendedName>
</protein>
<dbReference type="CDD" id="cd00067">
    <property type="entry name" value="GAL4"/>
    <property type="match status" value="1"/>
</dbReference>
<dbReference type="GO" id="GO:0003677">
    <property type="term" value="F:DNA binding"/>
    <property type="evidence" value="ECO:0007669"/>
    <property type="project" value="InterPro"/>
</dbReference>
<dbReference type="PANTHER" id="PTHR46910:SF25">
    <property type="entry name" value="ABC-TRANSPORTER-REGULATING TRANSCRIPTION FACTOR"/>
    <property type="match status" value="1"/>
</dbReference>
<dbReference type="GO" id="GO:0008270">
    <property type="term" value="F:zinc ion binding"/>
    <property type="evidence" value="ECO:0007669"/>
    <property type="project" value="InterPro"/>
</dbReference>
<dbReference type="EMBL" id="ML996088">
    <property type="protein sequence ID" value="KAF2151029.1"/>
    <property type="molecule type" value="Genomic_DNA"/>
</dbReference>
<feature type="region of interest" description="Disordered" evidence="3">
    <location>
        <begin position="690"/>
        <end position="795"/>
    </location>
</feature>
<feature type="compositionally biased region" description="Basic and acidic residues" evidence="3">
    <location>
        <begin position="14"/>
        <end position="25"/>
    </location>
</feature>
<dbReference type="SMART" id="SM00906">
    <property type="entry name" value="Fungal_trans"/>
    <property type="match status" value="1"/>
</dbReference>
<dbReference type="PANTHER" id="PTHR46910">
    <property type="entry name" value="TRANSCRIPTION FACTOR PDR1"/>
    <property type="match status" value="1"/>
</dbReference>